<dbReference type="STRING" id="1262450.S3CKT9"/>
<organism evidence="1 2">
    <name type="scientific">Ophiostoma piceae (strain UAMH 11346)</name>
    <name type="common">Sap stain fungus</name>
    <dbReference type="NCBI Taxonomy" id="1262450"/>
    <lineage>
        <taxon>Eukaryota</taxon>
        <taxon>Fungi</taxon>
        <taxon>Dikarya</taxon>
        <taxon>Ascomycota</taxon>
        <taxon>Pezizomycotina</taxon>
        <taxon>Sordariomycetes</taxon>
        <taxon>Sordariomycetidae</taxon>
        <taxon>Ophiostomatales</taxon>
        <taxon>Ophiostomataceae</taxon>
        <taxon>Ophiostoma</taxon>
    </lineage>
</organism>
<reference evidence="1 2" key="1">
    <citation type="journal article" date="2013" name="BMC Genomics">
        <title>The genome and transcriptome of the pine saprophyte Ophiostoma piceae, and a comparison with the bark beetle-associated pine pathogen Grosmannia clavigera.</title>
        <authorList>
            <person name="Haridas S."/>
            <person name="Wang Y."/>
            <person name="Lim L."/>
            <person name="Massoumi Alamouti S."/>
            <person name="Jackman S."/>
            <person name="Docking R."/>
            <person name="Robertson G."/>
            <person name="Birol I."/>
            <person name="Bohlmann J."/>
            <person name="Breuil C."/>
        </authorList>
    </citation>
    <scope>NUCLEOTIDE SEQUENCE [LARGE SCALE GENOMIC DNA]</scope>
    <source>
        <strain evidence="1 2">UAMH 11346</strain>
    </source>
</reference>
<evidence type="ECO:0000313" key="2">
    <source>
        <dbReference type="Proteomes" id="UP000016923"/>
    </source>
</evidence>
<name>S3CKT9_OPHP1</name>
<dbReference type="EMBL" id="KE148151">
    <property type="protein sequence ID" value="EPE07108.1"/>
    <property type="molecule type" value="Genomic_DNA"/>
</dbReference>
<keyword evidence="2" id="KW-1185">Reference proteome</keyword>
<proteinExistence type="predicted"/>
<dbReference type="HOGENOM" id="CLU_091801_0_0_1"/>
<evidence type="ECO:0000313" key="1">
    <source>
        <dbReference type="EMBL" id="EPE07108.1"/>
    </source>
</evidence>
<dbReference type="eggNOG" id="ENOG502SVEJ">
    <property type="taxonomic scope" value="Eukaryota"/>
</dbReference>
<dbReference type="OrthoDB" id="2740448at2759"/>
<dbReference type="VEuPathDB" id="FungiDB:F503_07759"/>
<dbReference type="AlphaFoldDB" id="S3CKT9"/>
<gene>
    <name evidence="1" type="ORF">F503_07759</name>
</gene>
<sequence>MSKKKVANVQKGKGTKSIAVVAPAFPITTSAIRDDPILGHKIRVLIYDLCNIVKDASSQKRINHTTDEHYISAPYFSPEQATAVKCARVDVTISSYMDTPDRAYAENQTEDGGIESLEETSMSTRLQDQPLDTAIRELLNNFFDKRRASGDARPCGPHDLAPVYAALFGIELSELKEERFLGRYRRSGVN</sequence>
<dbReference type="Proteomes" id="UP000016923">
    <property type="component" value="Unassembled WGS sequence"/>
</dbReference>
<protein>
    <submittedName>
        <fullName evidence="1">Zinc c6 transcription factor</fullName>
    </submittedName>
</protein>
<dbReference type="OMA" id="FRICAAH"/>
<accession>S3CKT9</accession>